<evidence type="ECO:0000313" key="2">
    <source>
        <dbReference type="EMBL" id="UQN15858.1"/>
    </source>
</evidence>
<name>A0ABY4MZI6_9MICO</name>
<evidence type="ECO:0000256" key="1">
    <source>
        <dbReference type="SAM" id="MobiDB-lite"/>
    </source>
</evidence>
<dbReference type="InterPro" id="IPR021400">
    <property type="entry name" value="DUF3039"/>
</dbReference>
<dbReference type="Pfam" id="PF11238">
    <property type="entry name" value="DUF3039"/>
    <property type="match status" value="1"/>
</dbReference>
<reference evidence="2" key="1">
    <citation type="submission" date="2022-05" db="EMBL/GenBank/DDBJ databases">
        <title>Complete genome sequence of toluene-degrading Gulosibacter sediminis strain ACHW.36C.</title>
        <authorList>
            <person name="Wai A.C."/>
            <person name="Lai G.K."/>
            <person name="Griffin S.D."/>
            <person name="Leung F.C."/>
        </authorList>
    </citation>
    <scope>NUCLEOTIDE SEQUENCE [LARGE SCALE GENOMIC DNA]</scope>
    <source>
        <strain evidence="2">ACHW.36C</strain>
    </source>
</reference>
<organism evidence="2">
    <name type="scientific">Gulosibacter sediminis</name>
    <dbReference type="NCBI Taxonomy" id="1729695"/>
    <lineage>
        <taxon>Bacteria</taxon>
        <taxon>Bacillati</taxon>
        <taxon>Actinomycetota</taxon>
        <taxon>Actinomycetes</taxon>
        <taxon>Micrococcales</taxon>
        <taxon>Microbacteriaceae</taxon>
        <taxon>Gulosibacter</taxon>
    </lineage>
</organism>
<protein>
    <submittedName>
        <fullName evidence="2">DUF3039 domain-containing protein</fullName>
    </submittedName>
</protein>
<sequence>MTGFARTEDPGSIGSGGSTDVLDRELEKLIEDEQYDDGDHDKFAHYVRKEKIVESAVTGKPVRALCGKKWLPNSNPDRFPICPDCKRIYERMRDS</sequence>
<accession>A0ABY4MZI6</accession>
<dbReference type="EMBL" id="CP097160">
    <property type="protein sequence ID" value="UQN15858.1"/>
    <property type="molecule type" value="Genomic_DNA"/>
</dbReference>
<gene>
    <name evidence="2" type="ORF">M3M28_05245</name>
</gene>
<feature type="region of interest" description="Disordered" evidence="1">
    <location>
        <begin position="1"/>
        <end position="20"/>
    </location>
</feature>
<proteinExistence type="predicted"/>